<dbReference type="PANTHER" id="PTHR34387:SF2">
    <property type="entry name" value="SLR1258 PROTEIN"/>
    <property type="match status" value="1"/>
</dbReference>
<dbReference type="Gene3D" id="3.30.70.2970">
    <property type="entry name" value="Protein of unknown function (DUF541), domain 2"/>
    <property type="match status" value="1"/>
</dbReference>
<organism evidence="1 2">
    <name type="scientific">Halanaerobium saccharolyticum subsp. saccharolyticum DSM 6643</name>
    <dbReference type="NCBI Taxonomy" id="1293054"/>
    <lineage>
        <taxon>Bacteria</taxon>
        <taxon>Bacillati</taxon>
        <taxon>Bacillota</taxon>
        <taxon>Clostridia</taxon>
        <taxon>Halanaerobiales</taxon>
        <taxon>Halanaerobiaceae</taxon>
        <taxon>Halanaerobium</taxon>
    </lineage>
</organism>
<keyword evidence="2" id="KW-1185">Reference proteome</keyword>
<proteinExistence type="predicted"/>
<dbReference type="STRING" id="1293054.HSACCH_01204"/>
<sequence length="261" mass="29332">MSKNLGTFLVFIALILLSVLVVNGLYFNTPIVQTAEKEETVEKVDEDYITTNLSISQQREYDPEIVEVVLGFENESRDQATAVEENNQIVSQLMSILEAEELENVETQGFRVYPYTNYITVNDDDGNGKRERITYYKVSNQIKFTSKNLAELPVLLGELLNAGANRVVNIDYRLESNEKALEEVTAVALSSLKDKAAFMAENLDKENYRIKEINFGQQNIYGSNALQSMTRSAESSSISEVPLAEQKVNINVSVSAEVELY</sequence>
<accession>M5E0J2</accession>
<dbReference type="InParanoid" id="M5E0J2"/>
<comment type="caution">
    <text evidence="1">The sequence shown here is derived from an EMBL/GenBank/DDBJ whole genome shotgun (WGS) entry which is preliminary data.</text>
</comment>
<name>M5E0J2_9FIRM</name>
<protein>
    <submittedName>
        <fullName evidence="1">Uncharacterized protein</fullName>
    </submittedName>
</protein>
<dbReference type="OrthoDB" id="2111151at2"/>
<dbReference type="EMBL" id="CAUI01000015">
    <property type="protein sequence ID" value="CCU79283.1"/>
    <property type="molecule type" value="Genomic_DNA"/>
</dbReference>
<dbReference type="Gene3D" id="3.30.110.170">
    <property type="entry name" value="Protein of unknown function (DUF541), domain 1"/>
    <property type="match status" value="1"/>
</dbReference>
<reference evidence="2" key="1">
    <citation type="journal article" date="2013" name="Genome Announc.">
        <title>Genome Sequence of Halanaerobium saccharolyticum subsp. saccharolyticum Strain DSM 6643T, a Halophilic Hydrogen-Producing Bacterium.</title>
        <authorList>
            <person name="Kivisto A."/>
            <person name="Larjo A."/>
            <person name="Ciranna A."/>
            <person name="Santala V."/>
            <person name="Roos C."/>
            <person name="Karp M."/>
        </authorList>
    </citation>
    <scope>NUCLEOTIDE SEQUENCE [LARGE SCALE GENOMIC DNA]</scope>
    <source>
        <strain evidence="2">DSM 6643</strain>
    </source>
</reference>
<dbReference type="RefSeq" id="WP_005488614.1">
    <property type="nucleotide sequence ID" value="NZ_CAUI01000015.1"/>
</dbReference>
<dbReference type="Pfam" id="PF04402">
    <property type="entry name" value="SIMPL"/>
    <property type="match status" value="1"/>
</dbReference>
<evidence type="ECO:0000313" key="1">
    <source>
        <dbReference type="EMBL" id="CCU79283.1"/>
    </source>
</evidence>
<dbReference type="eggNOG" id="COG2968">
    <property type="taxonomic scope" value="Bacteria"/>
</dbReference>
<evidence type="ECO:0000313" key="2">
    <source>
        <dbReference type="Proteomes" id="UP000012063"/>
    </source>
</evidence>
<dbReference type="GO" id="GO:0006974">
    <property type="term" value="P:DNA damage response"/>
    <property type="evidence" value="ECO:0007669"/>
    <property type="project" value="TreeGrafter"/>
</dbReference>
<dbReference type="Proteomes" id="UP000012063">
    <property type="component" value="Unassembled WGS sequence"/>
</dbReference>
<dbReference type="InterPro" id="IPR007497">
    <property type="entry name" value="SIMPL/DUF541"/>
</dbReference>
<dbReference type="InterPro" id="IPR052022">
    <property type="entry name" value="26kDa_periplasmic_antigen"/>
</dbReference>
<dbReference type="AlphaFoldDB" id="M5E0J2"/>
<dbReference type="PANTHER" id="PTHR34387">
    <property type="entry name" value="SLR1258 PROTEIN"/>
    <property type="match status" value="1"/>
</dbReference>
<gene>
    <name evidence="1" type="ORF">HSACCH_01204</name>
</gene>